<dbReference type="STRING" id="463301.SAMN04487955_102360"/>
<dbReference type="FunFam" id="2.60.40.1180:FF:000002">
    <property type="entry name" value="1,4-alpha-glucan branching enzyme GlgB"/>
    <property type="match status" value="1"/>
</dbReference>
<dbReference type="Gene3D" id="3.20.20.80">
    <property type="entry name" value="Glycosidases"/>
    <property type="match status" value="2"/>
</dbReference>
<dbReference type="SUPFAM" id="SSF51445">
    <property type="entry name" value="(Trans)glycosidases"/>
    <property type="match status" value="1"/>
</dbReference>
<accession>A0A1I7G9A3</accession>
<dbReference type="Pfam" id="PF02806">
    <property type="entry name" value="Alpha-amylase_C"/>
    <property type="match status" value="1"/>
</dbReference>
<keyword evidence="1" id="KW-0119">Carbohydrate metabolism</keyword>
<sequence>MTRHFSTRCRSDDAMARIPAPLRLRDVVTGQVSESRGTESEAGGFGKPKLGKVSIVNVRAGNDETGGAADRRDSRDEVLLHRWQDATWMQQRLRDEPRTSPLSIYRLQPRAWRRDAQGKPLDWPVLAAALVPYVADLGFTHIELRGLDEAEANIGFARFVDACHDGGIGVIVEWLLAVPPVLMAEAEVTAQALEWLERFHLDGLRLMPLSPQEDADSVALLGKVMTTITARIPDVVLFCEYRWSPPITDPSASRLLLWNTHWTRALLDYLSHPPEARGAHHDTLTGVMAAAFDSHFILPLVDEAWAVDTTWFGCMPGTPEQRLASLRACLGFMWAHPGKKLLSMGVEFANDHVWQQGGELDWTLLDQSGHAGILRLVADLNRIYGNEPSLHYRDGEPDSFAWVVGDDSTNSVVAFMRYGAEGTAPLLVVTNFGPSQLHHYRLGVPALGTWREILNTDSVFYAGENVGNGIGVGAQLSPSHGYPASLELTLPALTTLLLRQGDWPT</sequence>
<keyword evidence="4" id="KW-1185">Reference proteome</keyword>
<evidence type="ECO:0000313" key="4">
    <source>
        <dbReference type="Proteomes" id="UP000198693"/>
    </source>
</evidence>
<dbReference type="GO" id="GO:0005829">
    <property type="term" value="C:cytosol"/>
    <property type="evidence" value="ECO:0007669"/>
    <property type="project" value="TreeGrafter"/>
</dbReference>
<dbReference type="PIRSF" id="PIRSF000463">
    <property type="entry name" value="GlgB"/>
    <property type="match status" value="1"/>
</dbReference>
<dbReference type="PANTHER" id="PTHR43651:SF3">
    <property type="entry name" value="1,4-ALPHA-GLUCAN-BRANCHING ENZYME"/>
    <property type="match status" value="1"/>
</dbReference>
<gene>
    <name evidence="3" type="ORF">SAMN04487955_102360</name>
</gene>
<dbReference type="EMBL" id="FPBP01000002">
    <property type="protein sequence ID" value="SFU44921.1"/>
    <property type="molecule type" value="Genomic_DNA"/>
</dbReference>
<feature type="domain" description="Alpha-amylase/branching enzyme C-terminal all beta" evidence="2">
    <location>
        <begin position="402"/>
        <end position="499"/>
    </location>
</feature>
<evidence type="ECO:0000256" key="1">
    <source>
        <dbReference type="ARBA" id="ARBA00023277"/>
    </source>
</evidence>
<dbReference type="Gene3D" id="2.60.40.1180">
    <property type="entry name" value="Golgi alpha-mannosidase II"/>
    <property type="match status" value="1"/>
</dbReference>
<dbReference type="GO" id="GO:0043169">
    <property type="term" value="F:cation binding"/>
    <property type="evidence" value="ECO:0007669"/>
    <property type="project" value="InterPro"/>
</dbReference>
<dbReference type="AlphaFoldDB" id="A0A1I7G9A3"/>
<dbReference type="InterPro" id="IPR013780">
    <property type="entry name" value="Glyco_hydro_b"/>
</dbReference>
<dbReference type="InterPro" id="IPR037439">
    <property type="entry name" value="Branching_enzy"/>
</dbReference>
<dbReference type="GO" id="GO:0005978">
    <property type="term" value="P:glycogen biosynthetic process"/>
    <property type="evidence" value="ECO:0007669"/>
    <property type="project" value="InterPro"/>
</dbReference>
<proteinExistence type="predicted"/>
<dbReference type="OrthoDB" id="9800174at2"/>
<dbReference type="InterPro" id="IPR017853">
    <property type="entry name" value="GH"/>
</dbReference>
<reference evidence="4" key="1">
    <citation type="submission" date="2016-10" db="EMBL/GenBank/DDBJ databases">
        <authorList>
            <person name="Varghese N."/>
            <person name="Submissions S."/>
        </authorList>
    </citation>
    <scope>NUCLEOTIDE SEQUENCE [LARGE SCALE GENOMIC DNA]</scope>
    <source>
        <strain evidence="4">CGMCC 1.6981</strain>
    </source>
</reference>
<protein>
    <submittedName>
        <fullName evidence="3">1,4-alpha-glucan branching enzyme</fullName>
    </submittedName>
</protein>
<evidence type="ECO:0000313" key="3">
    <source>
        <dbReference type="EMBL" id="SFU44921.1"/>
    </source>
</evidence>
<dbReference type="Proteomes" id="UP000198693">
    <property type="component" value="Unassembled WGS sequence"/>
</dbReference>
<dbReference type="PANTHER" id="PTHR43651">
    <property type="entry name" value="1,4-ALPHA-GLUCAN-BRANCHING ENZYME"/>
    <property type="match status" value="1"/>
</dbReference>
<dbReference type="SUPFAM" id="SSF51011">
    <property type="entry name" value="Glycosyl hydrolase domain"/>
    <property type="match status" value="1"/>
</dbReference>
<dbReference type="GO" id="GO:0003844">
    <property type="term" value="F:1,4-alpha-glucan branching enzyme activity"/>
    <property type="evidence" value="ECO:0007669"/>
    <property type="project" value="InterPro"/>
</dbReference>
<evidence type="ECO:0000259" key="2">
    <source>
        <dbReference type="Pfam" id="PF02806"/>
    </source>
</evidence>
<name>A0A1I7G9A3_9GAMM</name>
<dbReference type="InterPro" id="IPR006048">
    <property type="entry name" value="A-amylase/branching_C"/>
</dbReference>
<organism evidence="3 4">
    <name type="scientific">Halomonas korlensis</name>
    <dbReference type="NCBI Taxonomy" id="463301"/>
    <lineage>
        <taxon>Bacteria</taxon>
        <taxon>Pseudomonadati</taxon>
        <taxon>Pseudomonadota</taxon>
        <taxon>Gammaproteobacteria</taxon>
        <taxon>Oceanospirillales</taxon>
        <taxon>Halomonadaceae</taxon>
        <taxon>Halomonas</taxon>
    </lineage>
</organism>